<keyword evidence="2" id="KW-0963">Cytoplasm</keyword>
<proteinExistence type="inferred from homology"/>
<comment type="caution">
    <text evidence="2">Once thought to be involved in copper homeostasis, experiments in E.coli have shown this is not the case.</text>
</comment>
<dbReference type="SUPFAM" id="SSF110395">
    <property type="entry name" value="CutC-like"/>
    <property type="match status" value="1"/>
</dbReference>
<evidence type="ECO:0000313" key="4">
    <source>
        <dbReference type="Proteomes" id="UP001600894"/>
    </source>
</evidence>
<dbReference type="InterPro" id="IPR005627">
    <property type="entry name" value="CutC-like"/>
</dbReference>
<evidence type="ECO:0000313" key="3">
    <source>
        <dbReference type="EMBL" id="GAA6267592.1"/>
    </source>
</evidence>
<keyword evidence="4" id="KW-1185">Reference proteome</keyword>
<evidence type="ECO:0000256" key="2">
    <source>
        <dbReference type="HAMAP-Rule" id="MF_00795"/>
    </source>
</evidence>
<evidence type="ECO:0000256" key="1">
    <source>
        <dbReference type="ARBA" id="ARBA00007768"/>
    </source>
</evidence>
<accession>A0ABQ0AUE6</accession>
<comment type="caution">
    <text evidence="3">The sequence shown here is derived from an EMBL/GenBank/DDBJ whole genome shotgun (WGS) entry which is preliminary data.</text>
</comment>
<dbReference type="Gene3D" id="3.20.20.380">
    <property type="entry name" value="Copper homeostasis (CutC) domain"/>
    <property type="match status" value="1"/>
</dbReference>
<dbReference type="PANTHER" id="PTHR12598">
    <property type="entry name" value="COPPER HOMEOSTASIS PROTEIN CUTC"/>
    <property type="match status" value="1"/>
</dbReference>
<dbReference type="EMBL" id="BAABXL010000001">
    <property type="protein sequence ID" value="GAA6267592.1"/>
    <property type="molecule type" value="Genomic_DNA"/>
</dbReference>
<dbReference type="Proteomes" id="UP001600894">
    <property type="component" value="Unassembled WGS sequence"/>
</dbReference>
<dbReference type="HAMAP" id="MF_00795">
    <property type="entry name" value="CutC"/>
    <property type="match status" value="1"/>
</dbReference>
<gene>
    <name evidence="2" type="primary">cutC</name>
    <name evidence="3" type="ORF">F130042H8_06520</name>
</gene>
<organism evidence="3 4">
    <name type="scientific">Enterocloster alcoholdehydrogenati</name>
    <dbReference type="NCBI Taxonomy" id="2547410"/>
    <lineage>
        <taxon>Bacteria</taxon>
        <taxon>Bacillati</taxon>
        <taxon>Bacillota</taxon>
        <taxon>Clostridia</taxon>
        <taxon>Lachnospirales</taxon>
        <taxon>Lachnospiraceae</taxon>
        <taxon>Enterocloster</taxon>
    </lineage>
</organism>
<dbReference type="InterPro" id="IPR036822">
    <property type="entry name" value="CutC-like_dom_sf"/>
</dbReference>
<name>A0ABQ0AUE6_9FIRM</name>
<dbReference type="RefSeq" id="WP_176254129.1">
    <property type="nucleotide sequence ID" value="NZ_BAABXL010000001.1"/>
</dbReference>
<comment type="subcellular location">
    <subcellularLocation>
        <location evidence="2">Cytoplasm</location>
    </subcellularLocation>
</comment>
<comment type="similarity">
    <text evidence="1 2">Belongs to the CutC family.</text>
</comment>
<dbReference type="PANTHER" id="PTHR12598:SF0">
    <property type="entry name" value="COPPER HOMEOSTASIS PROTEIN CUTC HOMOLOG"/>
    <property type="match status" value="1"/>
</dbReference>
<reference evidence="3 4" key="1">
    <citation type="submission" date="2024-04" db="EMBL/GenBank/DDBJ databases">
        <title>Defined microbial consortia suppress multidrug-resistant proinflammatory Enterobacteriaceae via ecological control.</title>
        <authorList>
            <person name="Furuichi M."/>
            <person name="Kawaguchi T."/>
            <person name="Pust M."/>
            <person name="Yasuma K."/>
            <person name="Plichta D."/>
            <person name="Hasegawa N."/>
            <person name="Ohya T."/>
            <person name="Bhattarai S."/>
            <person name="Sasajima S."/>
            <person name="Aoto Y."/>
            <person name="Tuganbaev T."/>
            <person name="Yaginuma M."/>
            <person name="Ueda M."/>
            <person name="Okahashi N."/>
            <person name="Amafuji K."/>
            <person name="Kiridooshi Y."/>
            <person name="Sugita K."/>
            <person name="Strazar M."/>
            <person name="Skelly A."/>
            <person name="Suda W."/>
            <person name="Hattori M."/>
            <person name="Nakamoto N."/>
            <person name="Caballero S."/>
            <person name="Norman J."/>
            <person name="Olle B."/>
            <person name="Tanoue T."/>
            <person name="Arita M."/>
            <person name="Bucci V."/>
            <person name="Atarashi K."/>
            <person name="Xavier R."/>
            <person name="Honda K."/>
        </authorList>
    </citation>
    <scope>NUCLEOTIDE SEQUENCE [LARGE SCALE GENOMIC DNA]</scope>
    <source>
        <strain evidence="4">f13</strain>
    </source>
</reference>
<dbReference type="Pfam" id="PF03932">
    <property type="entry name" value="CutC"/>
    <property type="match status" value="1"/>
</dbReference>
<sequence>MIEICCGSYEDALAAWNGGAGRIELNSALYLGGLTPSIGSLRLIKANTGLKVISMVRPRGAGFCYTEAETEQMFADARILMENGSDGLAFGFLTLDGKLDSEKTGRMIELIHEFHGEAVIHRAFDCVEDPYEAIEELIRLGADRILTSGLKEKAHQGAPLLKELQKKYGNQIQLLAGSGVNGDNARTLMEETGLTQVHSSCRDWKGDATTSGRWVNYCFAPAPHENDYDAVSEALVRKLVGSV</sequence>
<protein>
    <recommendedName>
        <fullName evidence="2">PF03932 family protein CutC</fullName>
    </recommendedName>
</protein>